<dbReference type="EMBL" id="JAOB01000093">
    <property type="protein sequence ID" value="EUA06772.1"/>
    <property type="molecule type" value="Genomic_DNA"/>
</dbReference>
<dbReference type="PROSITE" id="PS50846">
    <property type="entry name" value="HMA_2"/>
    <property type="match status" value="1"/>
</dbReference>
<dbReference type="SUPFAM" id="SSF81653">
    <property type="entry name" value="Calcium ATPase, transduction domain A"/>
    <property type="match status" value="1"/>
</dbReference>
<dbReference type="PANTHER" id="PTHR48085">
    <property type="entry name" value="CADMIUM/ZINC-TRANSPORTING ATPASE HMA2-RELATED"/>
    <property type="match status" value="1"/>
</dbReference>
<dbReference type="GO" id="GO:0005524">
    <property type="term" value="F:ATP binding"/>
    <property type="evidence" value="ECO:0007669"/>
    <property type="project" value="UniProtKB-KW"/>
</dbReference>
<accession>X7YI03</accession>
<sequence length="355" mass="38016">MSTSTNTDLSVVSDAAGRMRVEVPWVRSNPRRAVAVEEAVDPQDGVRVVHAYPRTGSVVVWYSPKRCDRSAVLAAIKEAAHTAAELIPARAPHSSEIRNADVLRMVIGGAALALLGVRRYVFARPPLLGPTGRLAATGVTIFTGYPFLRGALRSFRSGRAGTDALVSAATVASLVLRENVVALTVLWLLNIGEYLQDLTLRRTRRAISDLLRGSADTAWIRLNDGNEVQVPIDTVQIGDEVVVHDHVAIPVDGEVVDGEAVVDQSAITGETLPVSVLVGSTVHAGSVVMRDGSWCVPARSAVKPPSGASSPVSRRPSTIGPRFRLSARTFRAASCRRRLSCRRSPWRSPAMSGAR</sequence>
<dbReference type="GO" id="GO:0046872">
    <property type="term" value="F:metal ion binding"/>
    <property type="evidence" value="ECO:0007669"/>
    <property type="project" value="InterPro"/>
</dbReference>
<dbReference type="PANTHER" id="PTHR48085:SF5">
    <property type="entry name" value="CADMIUM_ZINC-TRANSPORTING ATPASE HMA4-RELATED"/>
    <property type="match status" value="1"/>
</dbReference>
<comment type="caution">
    <text evidence="7">The sequence shown here is derived from an EMBL/GenBank/DDBJ whole genome shotgun (WGS) entry which is preliminary data.</text>
</comment>
<name>X7YI03_MYCXE</name>
<evidence type="ECO:0000256" key="2">
    <source>
        <dbReference type="ARBA" id="ARBA00006024"/>
    </source>
</evidence>
<dbReference type="AlphaFoldDB" id="X7YI03"/>
<feature type="region of interest" description="Disordered" evidence="5">
    <location>
        <begin position="300"/>
        <end position="319"/>
    </location>
</feature>
<feature type="compositionally biased region" description="Polar residues" evidence="5">
    <location>
        <begin position="307"/>
        <end position="316"/>
    </location>
</feature>
<comment type="similarity">
    <text evidence="2">Belongs to the cation transport ATPase (P-type) (TC 3.A.3) family. Type IB subfamily.</text>
</comment>
<evidence type="ECO:0000256" key="1">
    <source>
        <dbReference type="ARBA" id="ARBA00004141"/>
    </source>
</evidence>
<organism evidence="7">
    <name type="scientific">Mycobacterium xenopi 4042</name>
    <dbReference type="NCBI Taxonomy" id="1299334"/>
    <lineage>
        <taxon>Bacteria</taxon>
        <taxon>Bacillati</taxon>
        <taxon>Actinomycetota</taxon>
        <taxon>Actinomycetes</taxon>
        <taxon>Mycobacteriales</taxon>
        <taxon>Mycobacteriaceae</taxon>
        <taxon>Mycobacterium</taxon>
    </lineage>
</organism>
<feature type="domain" description="HMA" evidence="6">
    <location>
        <begin position="17"/>
        <end position="84"/>
    </location>
</feature>
<gene>
    <name evidence="7" type="ORF">I553_0278</name>
</gene>
<dbReference type="PATRIC" id="fig|1299334.3.peg.9865"/>
<dbReference type="GO" id="GO:0015086">
    <property type="term" value="F:cadmium ion transmembrane transporter activity"/>
    <property type="evidence" value="ECO:0007669"/>
    <property type="project" value="TreeGrafter"/>
</dbReference>
<keyword evidence="3" id="KW-0547">Nucleotide-binding</keyword>
<dbReference type="Pfam" id="PF00122">
    <property type="entry name" value="E1-E2_ATPase"/>
    <property type="match status" value="1"/>
</dbReference>
<protein>
    <submittedName>
        <fullName evidence="7">E1-E2 ATPase family protein</fullName>
    </submittedName>
</protein>
<dbReference type="GO" id="GO:0016020">
    <property type="term" value="C:membrane"/>
    <property type="evidence" value="ECO:0007669"/>
    <property type="project" value="UniProtKB-SubCell"/>
</dbReference>
<evidence type="ECO:0000313" key="7">
    <source>
        <dbReference type="EMBL" id="EUA06772.1"/>
    </source>
</evidence>
<proteinExistence type="inferred from homology"/>
<dbReference type="InterPro" id="IPR051014">
    <property type="entry name" value="Cation_Transport_ATPase_IB"/>
</dbReference>
<dbReference type="InterPro" id="IPR006121">
    <property type="entry name" value="HMA_dom"/>
</dbReference>
<evidence type="ECO:0000259" key="6">
    <source>
        <dbReference type="PROSITE" id="PS50846"/>
    </source>
</evidence>
<dbReference type="InterPro" id="IPR059000">
    <property type="entry name" value="ATPase_P-type_domA"/>
</dbReference>
<dbReference type="Gene3D" id="2.70.150.10">
    <property type="entry name" value="Calcium-transporting ATPase, cytoplasmic transduction domain A"/>
    <property type="match status" value="1"/>
</dbReference>
<dbReference type="InterPro" id="IPR008250">
    <property type="entry name" value="ATPase_P-typ_transduc_dom_A_sf"/>
</dbReference>
<evidence type="ECO:0000256" key="5">
    <source>
        <dbReference type="SAM" id="MobiDB-lite"/>
    </source>
</evidence>
<evidence type="ECO:0000256" key="4">
    <source>
        <dbReference type="ARBA" id="ARBA00022840"/>
    </source>
</evidence>
<reference evidence="7" key="1">
    <citation type="submission" date="2014-01" db="EMBL/GenBank/DDBJ databases">
        <authorList>
            <person name="Brown-Elliot B."/>
            <person name="Wallace R."/>
            <person name="Lenaerts A."/>
            <person name="Ordway D."/>
            <person name="DeGroote M.A."/>
            <person name="Parker T."/>
            <person name="Sizemore C."/>
            <person name="Tallon L.J."/>
            <person name="Sadzewicz L.K."/>
            <person name="Sengamalay N."/>
            <person name="Fraser C.M."/>
            <person name="Hine E."/>
            <person name="Shefchek K.A."/>
            <person name="Das S.P."/>
            <person name="Tettelin H."/>
        </authorList>
    </citation>
    <scope>NUCLEOTIDE SEQUENCE [LARGE SCALE GENOMIC DNA]</scope>
    <source>
        <strain evidence="7">4042</strain>
    </source>
</reference>
<comment type="subcellular location">
    <subcellularLocation>
        <location evidence="1">Membrane</location>
        <topology evidence="1">Multi-pass membrane protein</topology>
    </subcellularLocation>
</comment>
<keyword evidence="4" id="KW-0067">ATP-binding</keyword>
<evidence type="ECO:0000256" key="3">
    <source>
        <dbReference type="ARBA" id="ARBA00022741"/>
    </source>
</evidence>